<evidence type="ECO:0000313" key="4">
    <source>
        <dbReference type="Proteomes" id="UP000254465"/>
    </source>
</evidence>
<gene>
    <name evidence="3" type="primary">envC</name>
    <name evidence="3" type="ORF">NCTC11296_00331</name>
</gene>
<organism evidence="3 4">
    <name type="scientific">Avibacterium paragallinarum</name>
    <name type="common">Haemophilus gallinarum</name>
    <dbReference type="NCBI Taxonomy" id="728"/>
    <lineage>
        <taxon>Bacteria</taxon>
        <taxon>Pseudomonadati</taxon>
        <taxon>Pseudomonadota</taxon>
        <taxon>Gammaproteobacteria</taxon>
        <taxon>Pasteurellales</taxon>
        <taxon>Pasteurellaceae</taxon>
        <taxon>Avibacterium</taxon>
    </lineage>
</organism>
<evidence type="ECO:0000259" key="2">
    <source>
        <dbReference type="Pfam" id="PF01551"/>
    </source>
</evidence>
<sequence>MLIWLRKILIAFLCVSPLTIQCKDLSDIQNQIQQQEKRIADKKREQNKLQSTLQEQELRIDHIINQLNKTSEDLKIINKKIAETDTQIKHLEQQEKEQKEKLAKQLDEMYRLNHNTSILEKLLSEKAQQSDRLMRYYHYINQARVDLIKDLKQTQHYLIAHKKDIQQQYNEQQHYLNEQTKYQLNLQKIQQERRTTLDKLNITLSQAQNKLNELKNNEAALRLQIQRAEQQTKEQEKREREILVLAQPHTNNAKQKPYVSTKKEKQLEVNHLGLGKPQKQYQYPTTGKILNQFGSTQMGELKWKGIVIEADSGKPVKAIANGRVILANWLQGYGLMIIIKHGDHDLSLYGYNQSISVKEGEFVSAGQKIAEVGATGGQANSGLYFEIRRKGIPVNPIGWLK</sequence>
<dbReference type="AlphaFoldDB" id="A0A377I6K7"/>
<accession>A0A377I6K7</accession>
<feature type="coiled-coil region" evidence="1">
    <location>
        <begin position="197"/>
        <end position="238"/>
    </location>
</feature>
<dbReference type="GO" id="GO:0004222">
    <property type="term" value="F:metalloendopeptidase activity"/>
    <property type="evidence" value="ECO:0007669"/>
    <property type="project" value="TreeGrafter"/>
</dbReference>
<evidence type="ECO:0000256" key="1">
    <source>
        <dbReference type="SAM" id="Coils"/>
    </source>
</evidence>
<name>A0A377I6K7_AVIPA</name>
<feature type="domain" description="M23ase beta-sheet core" evidence="2">
    <location>
        <begin position="303"/>
        <end position="396"/>
    </location>
</feature>
<dbReference type="PANTHER" id="PTHR21666:SF270">
    <property type="entry name" value="MUREIN HYDROLASE ACTIVATOR ENVC"/>
    <property type="match status" value="1"/>
</dbReference>
<protein>
    <submittedName>
        <fullName evidence="3">Peptidase M23B</fullName>
    </submittedName>
</protein>
<dbReference type="FunFam" id="2.70.70.10:FF:000003">
    <property type="entry name" value="Murein hydrolase activator EnvC"/>
    <property type="match status" value="1"/>
</dbReference>
<dbReference type="Gene3D" id="2.70.70.10">
    <property type="entry name" value="Glucose Permease (Domain IIA)"/>
    <property type="match status" value="1"/>
</dbReference>
<dbReference type="EMBL" id="UGHK01000001">
    <property type="protein sequence ID" value="STO70432.1"/>
    <property type="molecule type" value="Genomic_DNA"/>
</dbReference>
<dbReference type="InterPro" id="IPR016047">
    <property type="entry name" value="M23ase_b-sheet_dom"/>
</dbReference>
<feature type="coiled-coil region" evidence="1">
    <location>
        <begin position="25"/>
        <end position="112"/>
    </location>
</feature>
<dbReference type="Proteomes" id="UP000254465">
    <property type="component" value="Unassembled WGS sequence"/>
</dbReference>
<proteinExistence type="predicted"/>
<evidence type="ECO:0000313" key="3">
    <source>
        <dbReference type="EMBL" id="STO70432.1"/>
    </source>
</evidence>
<dbReference type="PANTHER" id="PTHR21666">
    <property type="entry name" value="PEPTIDASE-RELATED"/>
    <property type="match status" value="1"/>
</dbReference>
<dbReference type="InterPro" id="IPR011055">
    <property type="entry name" value="Dup_hybrid_motif"/>
</dbReference>
<dbReference type="InterPro" id="IPR050570">
    <property type="entry name" value="Cell_wall_metabolism_enzyme"/>
</dbReference>
<keyword evidence="1" id="KW-0175">Coiled coil</keyword>
<dbReference type="Gene3D" id="6.10.250.3150">
    <property type="match status" value="1"/>
</dbReference>
<dbReference type="SUPFAM" id="SSF51261">
    <property type="entry name" value="Duplicated hybrid motif"/>
    <property type="match status" value="1"/>
</dbReference>
<dbReference type="CDD" id="cd12797">
    <property type="entry name" value="M23_peptidase"/>
    <property type="match status" value="1"/>
</dbReference>
<dbReference type="NCBIfam" id="NF008644">
    <property type="entry name" value="PRK11637.1"/>
    <property type="match status" value="1"/>
</dbReference>
<reference evidence="3 4" key="1">
    <citation type="submission" date="2018-06" db="EMBL/GenBank/DDBJ databases">
        <authorList>
            <consortium name="Pathogen Informatics"/>
            <person name="Doyle S."/>
        </authorList>
    </citation>
    <scope>NUCLEOTIDE SEQUENCE [LARGE SCALE GENOMIC DNA]</scope>
    <source>
        <strain evidence="3 4">NCTC11296</strain>
    </source>
</reference>
<dbReference type="RefSeq" id="WP_017806371.1">
    <property type="nucleotide sequence ID" value="NZ_PQVK01000091.1"/>
</dbReference>
<dbReference type="Pfam" id="PF01551">
    <property type="entry name" value="Peptidase_M23"/>
    <property type="match status" value="1"/>
</dbReference>